<dbReference type="Pfam" id="PF01593">
    <property type="entry name" value="Amino_oxidase"/>
    <property type="match status" value="1"/>
</dbReference>
<dbReference type="PANTHER" id="PTHR42923">
    <property type="entry name" value="PROTOPORPHYRINOGEN OXIDASE"/>
    <property type="match status" value="1"/>
</dbReference>
<name>A0A5A7NEY7_9PROT</name>
<dbReference type="InterPro" id="IPR050464">
    <property type="entry name" value="Zeta_carotene_desat/Oxidored"/>
</dbReference>
<keyword evidence="4" id="KW-1185">Reference proteome</keyword>
<dbReference type="SUPFAM" id="SSF51905">
    <property type="entry name" value="FAD/NAD(P)-binding domain"/>
    <property type="match status" value="1"/>
</dbReference>
<dbReference type="Gene3D" id="3.50.50.60">
    <property type="entry name" value="FAD/NAD(P)-binding domain"/>
    <property type="match status" value="2"/>
</dbReference>
<feature type="domain" description="Amine oxidase" evidence="2">
    <location>
        <begin position="11"/>
        <end position="423"/>
    </location>
</feature>
<dbReference type="Gene3D" id="3.90.660.10">
    <property type="match status" value="1"/>
</dbReference>
<dbReference type="InterPro" id="IPR036188">
    <property type="entry name" value="FAD/NAD-bd_sf"/>
</dbReference>
<gene>
    <name evidence="3" type="ORF">JCM17846_32080</name>
</gene>
<dbReference type="EMBL" id="BKCN01000028">
    <property type="protein sequence ID" value="GER05526.1"/>
    <property type="molecule type" value="Genomic_DNA"/>
</dbReference>
<dbReference type="InterPro" id="IPR002937">
    <property type="entry name" value="Amino_oxidase"/>
</dbReference>
<evidence type="ECO:0000313" key="4">
    <source>
        <dbReference type="Proteomes" id="UP000324996"/>
    </source>
</evidence>
<dbReference type="NCBIfam" id="TIGR03467">
    <property type="entry name" value="HpnE"/>
    <property type="match status" value="1"/>
</dbReference>
<dbReference type="AlphaFoldDB" id="A0A5A7NEY7"/>
<sequence length="460" mass="50266">MAHIHIIGAGLAGLAAAVRLIDNGHQITLYEAAARAGGRCRSFHDEQLGLLIDNGNHLMLSGNRSLHAYLDEIGGRDPISGAMDQLIGPNEARFPFFDLESGERWTFALDKGLWQGWVFDRKRRIPGSRPRDYLSALSLLMARKSECITDRLSVNHPLYRRLWEPLVVAVLNCAPADGSAHLLRRVLRESFARGGAYCQPRMARLSLAHCLIDPALEKLQKAGATIRFHSRINRLDLADGRLQALSLGDELIPLGAEDQAICATPAPIARTLLPDLSTPPDGEAIVNIHFRLPAKAVHPEQDGASVEIIGLVGGLSQWIFLRDELASVTISAANAVARRPADEIARICWGEVSRALQLGDQPLPPFRVIKEKRATFAASPEAEALRPKAATQWANLILAGDWTATGLPSTIEGAIRSGHKAAHICLQKSRAFQQHKPPLNNQHRYSAGSGHQHQLKSKAE</sequence>
<organism evidence="3 4">
    <name type="scientific">Iodidimonas nitroreducens</name>
    <dbReference type="NCBI Taxonomy" id="1236968"/>
    <lineage>
        <taxon>Bacteria</taxon>
        <taxon>Pseudomonadati</taxon>
        <taxon>Pseudomonadota</taxon>
        <taxon>Alphaproteobacteria</taxon>
        <taxon>Iodidimonadales</taxon>
        <taxon>Iodidimonadaceae</taxon>
        <taxon>Iodidimonas</taxon>
    </lineage>
</organism>
<dbReference type="GO" id="GO:0016491">
    <property type="term" value="F:oxidoreductase activity"/>
    <property type="evidence" value="ECO:0007669"/>
    <property type="project" value="InterPro"/>
</dbReference>
<proteinExistence type="predicted"/>
<evidence type="ECO:0000259" key="2">
    <source>
        <dbReference type="Pfam" id="PF01593"/>
    </source>
</evidence>
<reference evidence="3 4" key="1">
    <citation type="submission" date="2019-09" db="EMBL/GenBank/DDBJ databases">
        <title>NBRP : Genome information of microbial organism related human and environment.</title>
        <authorList>
            <person name="Hattori M."/>
            <person name="Oshima K."/>
            <person name="Inaba H."/>
            <person name="Suda W."/>
            <person name="Sakamoto M."/>
            <person name="Iino T."/>
            <person name="Kitahara M."/>
            <person name="Oshida Y."/>
            <person name="Iida T."/>
            <person name="Kudo T."/>
            <person name="Itoh T."/>
            <person name="Ohkuma M."/>
        </authorList>
    </citation>
    <scope>NUCLEOTIDE SEQUENCE [LARGE SCALE GENOMIC DNA]</scope>
    <source>
        <strain evidence="3 4">Q-1</strain>
    </source>
</reference>
<protein>
    <submittedName>
        <fullName evidence="3">Amine oxidase</fullName>
    </submittedName>
</protein>
<dbReference type="PANTHER" id="PTHR42923:SF47">
    <property type="entry name" value="BLR3003 PROTEIN"/>
    <property type="match status" value="1"/>
</dbReference>
<feature type="compositionally biased region" description="Polar residues" evidence="1">
    <location>
        <begin position="439"/>
        <end position="452"/>
    </location>
</feature>
<dbReference type="InterPro" id="IPR017830">
    <property type="entry name" value="SQase_HpnE"/>
</dbReference>
<feature type="region of interest" description="Disordered" evidence="1">
    <location>
        <begin position="432"/>
        <end position="460"/>
    </location>
</feature>
<comment type="caution">
    <text evidence="3">The sequence shown here is derived from an EMBL/GenBank/DDBJ whole genome shotgun (WGS) entry which is preliminary data.</text>
</comment>
<evidence type="ECO:0000313" key="3">
    <source>
        <dbReference type="EMBL" id="GER05526.1"/>
    </source>
</evidence>
<evidence type="ECO:0000256" key="1">
    <source>
        <dbReference type="SAM" id="MobiDB-lite"/>
    </source>
</evidence>
<accession>A0A5A7NEY7</accession>
<dbReference type="Proteomes" id="UP000324996">
    <property type="component" value="Unassembled WGS sequence"/>
</dbReference>